<dbReference type="AlphaFoldDB" id="A0A061B311"/>
<keyword evidence="3" id="KW-0804">Transcription</keyword>
<dbReference type="InterPro" id="IPR029525">
    <property type="entry name" value="INO80C/Ies6"/>
</dbReference>
<evidence type="ECO:0000256" key="1">
    <source>
        <dbReference type="ARBA" id="ARBA00004123"/>
    </source>
</evidence>
<evidence type="ECO:0000256" key="4">
    <source>
        <dbReference type="ARBA" id="ARBA00023242"/>
    </source>
</evidence>
<dbReference type="Pfam" id="PF08265">
    <property type="entry name" value="YL1_C"/>
    <property type="match status" value="1"/>
</dbReference>
<accession>A0A061B311</accession>
<reference evidence="7" key="1">
    <citation type="journal article" date="2014" name="Genome Announc.">
        <title>Genome sequence of the yeast Cyberlindnera fabianii (Hansenula fabianii).</title>
        <authorList>
            <person name="Freel K.C."/>
            <person name="Sarilar V."/>
            <person name="Neuveglise C."/>
            <person name="Devillers H."/>
            <person name="Friedrich A."/>
            <person name="Schacherer J."/>
        </authorList>
    </citation>
    <scope>NUCLEOTIDE SEQUENCE</scope>
    <source>
        <strain evidence="7">YJS4271</strain>
    </source>
</reference>
<dbReference type="Proteomes" id="UP000189513">
    <property type="component" value="Unassembled WGS sequence"/>
</dbReference>
<reference evidence="9" key="2">
    <citation type="journal article" date="2017" name="Genome Announc.">
        <title>Genome sequences of Cyberlindnera fabianii 65, Pichia kudriavzevii 129, and Saccharomyces cerevisiae 131 isolated from fermented masau fruits in Zimbabwe.</title>
        <authorList>
            <person name="van Rijswijck I.M.H."/>
            <person name="Derks M.F.L."/>
            <person name="Abee T."/>
            <person name="de Ridder D."/>
            <person name="Smid E.J."/>
        </authorList>
    </citation>
    <scope>NUCLEOTIDE SEQUENCE [LARGE SCALE GENOMIC DNA]</scope>
    <source>
        <strain evidence="9">65</strain>
    </source>
</reference>
<reference evidence="8" key="3">
    <citation type="submission" date="2017-01" db="EMBL/GenBank/DDBJ databases">
        <authorList>
            <person name="Mah S.A."/>
            <person name="Swanson W.J."/>
            <person name="Moy G.W."/>
            <person name="Vacquier V.D."/>
        </authorList>
    </citation>
    <scope>NUCLEOTIDE SEQUENCE [LARGE SCALE GENOMIC DNA]</scope>
    <source>
        <strain evidence="8">65</strain>
    </source>
</reference>
<feature type="compositionally biased region" description="Polar residues" evidence="5">
    <location>
        <begin position="13"/>
        <end position="27"/>
    </location>
</feature>
<dbReference type="PANTHER" id="PTHR31200">
    <property type="entry name" value="INO80 COMPLEX SUBUNIT C"/>
    <property type="match status" value="1"/>
</dbReference>
<evidence type="ECO:0000256" key="5">
    <source>
        <dbReference type="SAM" id="MobiDB-lite"/>
    </source>
</evidence>
<organism evidence="7">
    <name type="scientific">Cyberlindnera fabianii</name>
    <name type="common">Yeast</name>
    <name type="synonym">Hansenula fabianii</name>
    <dbReference type="NCBI Taxonomy" id="36022"/>
    <lineage>
        <taxon>Eukaryota</taxon>
        <taxon>Fungi</taxon>
        <taxon>Dikarya</taxon>
        <taxon>Ascomycota</taxon>
        <taxon>Saccharomycotina</taxon>
        <taxon>Saccharomycetes</taxon>
        <taxon>Phaffomycetales</taxon>
        <taxon>Phaffomycetaceae</taxon>
        <taxon>Cyberlindnera</taxon>
    </lineage>
</organism>
<proteinExistence type="predicted"/>
<keyword evidence="4" id="KW-0539">Nucleus</keyword>
<evidence type="ECO:0000313" key="7">
    <source>
        <dbReference type="EMBL" id="CDR42007.1"/>
    </source>
</evidence>
<evidence type="ECO:0000313" key="9">
    <source>
        <dbReference type="Proteomes" id="UP000189513"/>
    </source>
</evidence>
<feature type="domain" description="Vps72/YL1 C-terminal" evidence="6">
    <location>
        <begin position="75"/>
        <end position="104"/>
    </location>
</feature>
<comment type="subcellular location">
    <subcellularLocation>
        <location evidence="1">Nucleus</location>
    </subcellularLocation>
</comment>
<dbReference type="EMBL" id="MPUK01000012">
    <property type="protein sequence ID" value="ONH65243.1"/>
    <property type="molecule type" value="Genomic_DNA"/>
</dbReference>
<protein>
    <submittedName>
        <fullName evidence="7">CYFA0S08e02542g1_1</fullName>
    </submittedName>
    <submittedName>
        <fullName evidence="8">Chromatin-remodeling complex subunit IES6</fullName>
    </submittedName>
</protein>
<dbReference type="SMART" id="SM00993">
    <property type="entry name" value="YL1_C"/>
    <property type="match status" value="1"/>
</dbReference>
<dbReference type="PANTHER" id="PTHR31200:SF1">
    <property type="entry name" value="INO80 COMPLEX SUBUNIT C"/>
    <property type="match status" value="1"/>
</dbReference>
<dbReference type="InterPro" id="IPR013272">
    <property type="entry name" value="Vps72/YL1_C"/>
</dbReference>
<feature type="region of interest" description="Disordered" evidence="5">
    <location>
        <begin position="1"/>
        <end position="31"/>
    </location>
</feature>
<keyword evidence="9" id="KW-1185">Reference proteome</keyword>
<dbReference type="GO" id="GO:0006338">
    <property type="term" value="P:chromatin remodeling"/>
    <property type="evidence" value="ECO:0007669"/>
    <property type="project" value="InterPro"/>
</dbReference>
<name>A0A061B311_CYBFA</name>
<dbReference type="OMA" id="VIKPMAP"/>
<dbReference type="STRING" id="36022.A0A061B311"/>
<dbReference type="EMBL" id="LK052893">
    <property type="protein sequence ID" value="CDR42007.1"/>
    <property type="molecule type" value="Genomic_DNA"/>
</dbReference>
<dbReference type="VEuPathDB" id="FungiDB:BON22_4919"/>
<sequence>MTESPVSYADVHLQNSTAPSFKATQTKRPNRRVKPLKQLLADEQKHLKTLQDKLKTDAPTYFSIESPPSIKPTKKYCDITGLEGKYKSPTNGIRYHNSEVYTIVKNMSQGVDQQYLELRNANTVLK</sequence>
<evidence type="ECO:0000259" key="6">
    <source>
        <dbReference type="SMART" id="SM00993"/>
    </source>
</evidence>
<gene>
    <name evidence="8" type="ORF">BON22_4919</name>
    <name evidence="7" type="ORF">CYFA0S_08e02542g</name>
</gene>
<dbReference type="OrthoDB" id="49520at2759"/>
<evidence type="ECO:0000256" key="3">
    <source>
        <dbReference type="ARBA" id="ARBA00023163"/>
    </source>
</evidence>
<evidence type="ECO:0000313" key="8">
    <source>
        <dbReference type="EMBL" id="ONH65243.1"/>
    </source>
</evidence>
<dbReference type="GO" id="GO:0031011">
    <property type="term" value="C:Ino80 complex"/>
    <property type="evidence" value="ECO:0007669"/>
    <property type="project" value="InterPro"/>
</dbReference>
<evidence type="ECO:0000256" key="2">
    <source>
        <dbReference type="ARBA" id="ARBA00023015"/>
    </source>
</evidence>
<keyword evidence="2" id="KW-0805">Transcription regulation</keyword>